<dbReference type="AlphaFoldDB" id="Q7JLR2"/>
<dbReference type="WormBase" id="F13B12.7">
    <property type="protein sequence ID" value="CE35468"/>
    <property type="gene ID" value="WBGene00008734"/>
</dbReference>
<evidence type="ECO:0000256" key="1">
    <source>
        <dbReference type="SAM" id="Phobius"/>
    </source>
</evidence>
<evidence type="ECO:0000313" key="2">
    <source>
        <dbReference type="EMBL" id="CAE46666.1"/>
    </source>
</evidence>
<dbReference type="Bgee" id="WBGene00008734">
    <property type="expression patterns" value="Expressed in pharyngeal muscle cell (C elegans) and 2 other cell types or tissues"/>
</dbReference>
<feature type="transmembrane region" description="Helical" evidence="1">
    <location>
        <begin position="110"/>
        <end position="131"/>
    </location>
</feature>
<sequence length="134" mass="15372">MRTGDIPKFVSKTTRMYRIQNEVCNKTEIFQFSIGNKVVSCPLYDGLAFLDNNSTHIVQCPTYCEVCKKMFICSKRSLTGIIYTPDGRKKDSIDFQYGFLDQPVVRGVDWSIFVVYIFIFALCANIITFAFSDN</sequence>
<dbReference type="PaxDb" id="6239-F13B12.7"/>
<dbReference type="KEGG" id="cel:CELE_F13B12.7"/>
<dbReference type="AGR" id="WB:WBGene00008734"/>
<dbReference type="RefSeq" id="NP_001023131.1">
    <property type="nucleotide sequence ID" value="NM_001027960.1"/>
</dbReference>
<keyword evidence="3" id="KW-1185">Reference proteome</keyword>
<keyword evidence="1" id="KW-0472">Membrane</keyword>
<gene>
    <name evidence="2" type="ORF">CELE_F13B12.7</name>
    <name evidence="2 4" type="ORF">F13B12.7</name>
</gene>
<dbReference type="Proteomes" id="UP000001940">
    <property type="component" value="Chromosome IV"/>
</dbReference>
<dbReference type="HOGENOM" id="CLU_124617_0_0_1"/>
<dbReference type="EMBL" id="BX284604">
    <property type="protein sequence ID" value="CAE46666.1"/>
    <property type="molecule type" value="Genomic_DNA"/>
</dbReference>
<name>Q7JLR2_CAEEL</name>
<organism evidence="2 3">
    <name type="scientific">Caenorhabditis elegans</name>
    <dbReference type="NCBI Taxonomy" id="6239"/>
    <lineage>
        <taxon>Eukaryota</taxon>
        <taxon>Metazoa</taxon>
        <taxon>Ecdysozoa</taxon>
        <taxon>Nematoda</taxon>
        <taxon>Chromadorea</taxon>
        <taxon>Rhabditida</taxon>
        <taxon>Rhabditina</taxon>
        <taxon>Rhabditomorpha</taxon>
        <taxon>Rhabditoidea</taxon>
        <taxon>Rhabditidae</taxon>
        <taxon>Peloderinae</taxon>
        <taxon>Caenorhabditis</taxon>
    </lineage>
</organism>
<evidence type="ECO:0000313" key="4">
    <source>
        <dbReference type="WormBase" id="F13B12.7"/>
    </source>
</evidence>
<dbReference type="eggNOG" id="ENOG502TK56">
    <property type="taxonomic scope" value="Eukaryota"/>
</dbReference>
<dbReference type="CTD" id="3565678"/>
<dbReference type="FunCoup" id="Q7JLR2">
    <property type="interactions" value="226"/>
</dbReference>
<dbReference type="OMA" id="HVANITC"/>
<proteinExistence type="predicted"/>
<dbReference type="UCSC" id="F13B12.7">
    <property type="organism name" value="c. elegans"/>
</dbReference>
<evidence type="ECO:0000313" key="3">
    <source>
        <dbReference type="Proteomes" id="UP000001940"/>
    </source>
</evidence>
<dbReference type="OrthoDB" id="5779671at2759"/>
<protein>
    <submittedName>
        <fullName evidence="2">Neprosin domain-containing protein</fullName>
    </submittedName>
</protein>
<keyword evidence="1" id="KW-0812">Transmembrane</keyword>
<dbReference type="InParanoid" id="Q7JLR2"/>
<dbReference type="SMR" id="Q7JLR2"/>
<dbReference type="GeneID" id="3565678"/>
<keyword evidence="1" id="KW-1133">Transmembrane helix</keyword>
<reference evidence="2 3" key="1">
    <citation type="journal article" date="1998" name="Science">
        <title>Genome sequence of the nematode C. elegans: a platform for investigating biology.</title>
        <authorList>
            <consortium name="The C. elegans sequencing consortium"/>
            <person name="Sulson J.E."/>
            <person name="Waterston R."/>
        </authorList>
    </citation>
    <scope>NUCLEOTIDE SEQUENCE [LARGE SCALE GENOMIC DNA]</scope>
    <source>
        <strain evidence="2 3">Bristol N2</strain>
    </source>
</reference>
<accession>Q7JLR2</accession>